<feature type="compositionally biased region" description="Polar residues" evidence="4">
    <location>
        <begin position="266"/>
        <end position="278"/>
    </location>
</feature>
<dbReference type="Proteomes" id="UP000428328">
    <property type="component" value="Chromosome"/>
</dbReference>
<evidence type="ECO:0000313" key="7">
    <source>
        <dbReference type="Proteomes" id="UP000428328"/>
    </source>
</evidence>
<keyword evidence="2" id="KW-0547">Nucleotide-binding</keyword>
<name>A0A6I6JD97_9BACT</name>
<evidence type="ECO:0000256" key="4">
    <source>
        <dbReference type="SAM" id="MobiDB-lite"/>
    </source>
</evidence>
<dbReference type="GO" id="GO:0016887">
    <property type="term" value="F:ATP hydrolysis activity"/>
    <property type="evidence" value="ECO:0007669"/>
    <property type="project" value="InterPro"/>
</dbReference>
<dbReference type="Gene3D" id="3.40.50.300">
    <property type="entry name" value="P-loop containing nucleotide triphosphate hydrolases"/>
    <property type="match status" value="1"/>
</dbReference>
<dbReference type="KEGG" id="psel:GM415_11890"/>
<gene>
    <name evidence="6" type="ORF">GM415_11890</name>
</gene>
<dbReference type="InterPro" id="IPR017871">
    <property type="entry name" value="ABC_transporter-like_CS"/>
</dbReference>
<evidence type="ECO:0000256" key="3">
    <source>
        <dbReference type="ARBA" id="ARBA00022840"/>
    </source>
</evidence>
<keyword evidence="1" id="KW-0813">Transport</keyword>
<proteinExistence type="predicted"/>
<feature type="domain" description="ABC transporter" evidence="5">
    <location>
        <begin position="9"/>
        <end position="245"/>
    </location>
</feature>
<sequence>MKQRGKPIISVRDLTCGYGDTVVVENVSFDVMPGEVFVILGGSGCGKSTLLKNMIGLYQPMSGSVEFDGRDLISATGDERAAIIRKFGVMYQMGALFGSMSLLQNVMLPLEEFTDLPREARDMIGKSKLAMVNLENAFYKLPAALSGGMKKRAAIARAMALDPEILFLDEPGAGLDPISSAELDDLILNLSETLGITFVIVTHELESIYKTADRVIMLDKEVRSIVAEGDPKVLRDTSDNIFVKRFFHRMPSLGKTDGVEADRNMTDNASPSQGKVAR</sequence>
<organism evidence="6 7">
    <name type="scientific">Pseudodesulfovibrio cashew</name>
    <dbReference type="NCBI Taxonomy" id="2678688"/>
    <lineage>
        <taxon>Bacteria</taxon>
        <taxon>Pseudomonadati</taxon>
        <taxon>Thermodesulfobacteriota</taxon>
        <taxon>Desulfovibrionia</taxon>
        <taxon>Desulfovibrionales</taxon>
        <taxon>Desulfovibrionaceae</taxon>
    </lineage>
</organism>
<dbReference type="InterPro" id="IPR003439">
    <property type="entry name" value="ABC_transporter-like_ATP-bd"/>
</dbReference>
<evidence type="ECO:0000256" key="2">
    <source>
        <dbReference type="ARBA" id="ARBA00022741"/>
    </source>
</evidence>
<reference evidence="6 7" key="1">
    <citation type="submission" date="2019-11" db="EMBL/GenBank/DDBJ databases">
        <authorList>
            <person name="Zheng R.K."/>
            <person name="Sun C.M."/>
        </authorList>
    </citation>
    <scope>NUCLEOTIDE SEQUENCE [LARGE SCALE GENOMIC DNA]</scope>
    <source>
        <strain evidence="6 7">SRB007</strain>
    </source>
</reference>
<evidence type="ECO:0000256" key="1">
    <source>
        <dbReference type="ARBA" id="ARBA00022448"/>
    </source>
</evidence>
<keyword evidence="7" id="KW-1185">Reference proteome</keyword>
<dbReference type="SMART" id="SM00382">
    <property type="entry name" value="AAA"/>
    <property type="match status" value="1"/>
</dbReference>
<dbReference type="InterPro" id="IPR027417">
    <property type="entry name" value="P-loop_NTPase"/>
</dbReference>
<dbReference type="PANTHER" id="PTHR43023:SF3">
    <property type="entry name" value="PROTEIN TRIGALACTOSYLDIACYLGLYCEROL 3, CHLOROPLASTIC"/>
    <property type="match status" value="1"/>
</dbReference>
<dbReference type="AlphaFoldDB" id="A0A6I6JD97"/>
<evidence type="ECO:0000259" key="5">
    <source>
        <dbReference type="PROSITE" id="PS50893"/>
    </source>
</evidence>
<dbReference type="SUPFAM" id="SSF52540">
    <property type="entry name" value="P-loop containing nucleoside triphosphate hydrolases"/>
    <property type="match status" value="1"/>
</dbReference>
<dbReference type="RefSeq" id="WP_158948433.1">
    <property type="nucleotide sequence ID" value="NZ_CP046400.1"/>
</dbReference>
<accession>A0A6I6JD97</accession>
<dbReference type="GO" id="GO:0005524">
    <property type="term" value="F:ATP binding"/>
    <property type="evidence" value="ECO:0007669"/>
    <property type="project" value="UniProtKB-KW"/>
</dbReference>
<dbReference type="PANTHER" id="PTHR43023">
    <property type="entry name" value="PROTEIN TRIGALACTOSYLDIACYLGLYCEROL 3, CHLOROPLASTIC"/>
    <property type="match status" value="1"/>
</dbReference>
<feature type="region of interest" description="Disordered" evidence="4">
    <location>
        <begin position="257"/>
        <end position="278"/>
    </location>
</feature>
<protein>
    <submittedName>
        <fullName evidence="6">ATP-binding cassette domain-containing protein</fullName>
    </submittedName>
</protein>
<dbReference type="Pfam" id="PF00005">
    <property type="entry name" value="ABC_tran"/>
    <property type="match status" value="1"/>
</dbReference>
<dbReference type="EMBL" id="CP046400">
    <property type="protein sequence ID" value="QGY40795.1"/>
    <property type="molecule type" value="Genomic_DNA"/>
</dbReference>
<keyword evidence="3 6" id="KW-0067">ATP-binding</keyword>
<dbReference type="PROSITE" id="PS50893">
    <property type="entry name" value="ABC_TRANSPORTER_2"/>
    <property type="match status" value="1"/>
</dbReference>
<dbReference type="InterPro" id="IPR003593">
    <property type="entry name" value="AAA+_ATPase"/>
</dbReference>
<dbReference type="PROSITE" id="PS00211">
    <property type="entry name" value="ABC_TRANSPORTER_1"/>
    <property type="match status" value="1"/>
</dbReference>
<evidence type="ECO:0000313" key="6">
    <source>
        <dbReference type="EMBL" id="QGY40795.1"/>
    </source>
</evidence>